<evidence type="ECO:0000313" key="3">
    <source>
        <dbReference type="Proteomes" id="UP000007015"/>
    </source>
</evidence>
<dbReference type="AlphaFoldDB" id="B8BKV2"/>
<dbReference type="Gramene" id="BGIOSGA033876-TA">
    <property type="protein sequence ID" value="BGIOSGA033876-PA"/>
    <property type="gene ID" value="BGIOSGA033876"/>
</dbReference>
<name>B8BKV2_ORYSI</name>
<keyword evidence="3" id="KW-1185">Reference proteome</keyword>
<evidence type="ECO:0000313" key="2">
    <source>
        <dbReference type="EMBL" id="EEC68287.1"/>
    </source>
</evidence>
<feature type="compositionally biased region" description="Basic and acidic residues" evidence="1">
    <location>
        <begin position="72"/>
        <end position="89"/>
    </location>
</feature>
<sequence length="124" mass="13881">MGRLVRGRCWVEQVQPWRAVETPHACRRCTLPPTLMLHRHARLSPPLRLPPVACRCRHHLSTSNAGSRRRGRGAERGREGEEAVAEGREVAGGGAGRLERGRKLADVTVAAGEKDQRRPSRQRR</sequence>
<dbReference type="EMBL" id="CM000136">
    <property type="protein sequence ID" value="EEC68287.1"/>
    <property type="molecule type" value="Genomic_DNA"/>
</dbReference>
<accession>B8BKV2</accession>
<proteinExistence type="predicted"/>
<feature type="region of interest" description="Disordered" evidence="1">
    <location>
        <begin position="59"/>
        <end position="124"/>
    </location>
</feature>
<dbReference type="Proteomes" id="UP000007015">
    <property type="component" value="Chromosome 11"/>
</dbReference>
<protein>
    <submittedName>
        <fullName evidence="2">Uncharacterized protein</fullName>
    </submittedName>
</protein>
<reference evidence="2 3" key="1">
    <citation type="journal article" date="2005" name="PLoS Biol.">
        <title>The genomes of Oryza sativa: a history of duplications.</title>
        <authorList>
            <person name="Yu J."/>
            <person name="Wang J."/>
            <person name="Lin W."/>
            <person name="Li S."/>
            <person name="Li H."/>
            <person name="Zhou J."/>
            <person name="Ni P."/>
            <person name="Dong W."/>
            <person name="Hu S."/>
            <person name="Zeng C."/>
            <person name="Zhang J."/>
            <person name="Zhang Y."/>
            <person name="Li R."/>
            <person name="Xu Z."/>
            <person name="Li S."/>
            <person name="Li X."/>
            <person name="Zheng H."/>
            <person name="Cong L."/>
            <person name="Lin L."/>
            <person name="Yin J."/>
            <person name="Geng J."/>
            <person name="Li G."/>
            <person name="Shi J."/>
            <person name="Liu J."/>
            <person name="Lv H."/>
            <person name="Li J."/>
            <person name="Wang J."/>
            <person name="Deng Y."/>
            <person name="Ran L."/>
            <person name="Shi X."/>
            <person name="Wang X."/>
            <person name="Wu Q."/>
            <person name="Li C."/>
            <person name="Ren X."/>
            <person name="Wang J."/>
            <person name="Wang X."/>
            <person name="Li D."/>
            <person name="Liu D."/>
            <person name="Zhang X."/>
            <person name="Ji Z."/>
            <person name="Zhao W."/>
            <person name="Sun Y."/>
            <person name="Zhang Z."/>
            <person name="Bao J."/>
            <person name="Han Y."/>
            <person name="Dong L."/>
            <person name="Ji J."/>
            <person name="Chen P."/>
            <person name="Wu S."/>
            <person name="Liu J."/>
            <person name="Xiao Y."/>
            <person name="Bu D."/>
            <person name="Tan J."/>
            <person name="Yang L."/>
            <person name="Ye C."/>
            <person name="Zhang J."/>
            <person name="Xu J."/>
            <person name="Zhou Y."/>
            <person name="Yu Y."/>
            <person name="Zhang B."/>
            <person name="Zhuang S."/>
            <person name="Wei H."/>
            <person name="Liu B."/>
            <person name="Lei M."/>
            <person name="Yu H."/>
            <person name="Li Y."/>
            <person name="Xu H."/>
            <person name="Wei S."/>
            <person name="He X."/>
            <person name="Fang L."/>
            <person name="Zhang Z."/>
            <person name="Zhang Y."/>
            <person name="Huang X."/>
            <person name="Su Z."/>
            <person name="Tong W."/>
            <person name="Li J."/>
            <person name="Tong Z."/>
            <person name="Li S."/>
            <person name="Ye J."/>
            <person name="Wang L."/>
            <person name="Fang L."/>
            <person name="Lei T."/>
            <person name="Chen C."/>
            <person name="Chen H."/>
            <person name="Xu Z."/>
            <person name="Li H."/>
            <person name="Huang H."/>
            <person name="Zhang F."/>
            <person name="Xu H."/>
            <person name="Li N."/>
            <person name="Zhao C."/>
            <person name="Li S."/>
            <person name="Dong L."/>
            <person name="Huang Y."/>
            <person name="Li L."/>
            <person name="Xi Y."/>
            <person name="Qi Q."/>
            <person name="Li W."/>
            <person name="Zhang B."/>
            <person name="Hu W."/>
            <person name="Zhang Y."/>
            <person name="Tian X."/>
            <person name="Jiao Y."/>
            <person name="Liang X."/>
            <person name="Jin J."/>
            <person name="Gao L."/>
            <person name="Zheng W."/>
            <person name="Hao B."/>
            <person name="Liu S."/>
            <person name="Wang W."/>
            <person name="Yuan L."/>
            <person name="Cao M."/>
            <person name="McDermott J."/>
            <person name="Samudrala R."/>
            <person name="Wang J."/>
            <person name="Wong G.K."/>
            <person name="Yang H."/>
        </authorList>
    </citation>
    <scope>NUCLEOTIDE SEQUENCE [LARGE SCALE GENOMIC DNA]</scope>
    <source>
        <strain evidence="3">cv. 93-11</strain>
    </source>
</reference>
<organism evidence="2 3">
    <name type="scientific">Oryza sativa subsp. indica</name>
    <name type="common">Rice</name>
    <dbReference type="NCBI Taxonomy" id="39946"/>
    <lineage>
        <taxon>Eukaryota</taxon>
        <taxon>Viridiplantae</taxon>
        <taxon>Streptophyta</taxon>
        <taxon>Embryophyta</taxon>
        <taxon>Tracheophyta</taxon>
        <taxon>Spermatophyta</taxon>
        <taxon>Magnoliopsida</taxon>
        <taxon>Liliopsida</taxon>
        <taxon>Poales</taxon>
        <taxon>Poaceae</taxon>
        <taxon>BOP clade</taxon>
        <taxon>Oryzoideae</taxon>
        <taxon>Oryzeae</taxon>
        <taxon>Oryzinae</taxon>
        <taxon>Oryza</taxon>
        <taxon>Oryza sativa</taxon>
    </lineage>
</organism>
<gene>
    <name evidence="2" type="ORF">OsI_36341</name>
</gene>
<dbReference type="HOGENOM" id="CLU_2007721_0_0_1"/>
<evidence type="ECO:0000256" key="1">
    <source>
        <dbReference type="SAM" id="MobiDB-lite"/>
    </source>
</evidence>